<sequence>MPVLQHNKSTRGCQGKNGSGSLARELQAQAFVVDHVEADENATFAKPVAAGSSAGKSFSGYQACTIM</sequence>
<dbReference type="Proteomes" id="UP000323067">
    <property type="component" value="Chromosome ii"/>
</dbReference>
<gene>
    <name evidence="2" type="ORF">A9K55_000888</name>
</gene>
<reference evidence="2 3" key="1">
    <citation type="journal article" date="2017" name="BMC Genomics">
        <title>Chromosome level assembly and secondary metabolite potential of the parasitic fungus Cordyceps militaris.</title>
        <authorList>
            <person name="Kramer G.J."/>
            <person name="Nodwell J.R."/>
        </authorList>
    </citation>
    <scope>NUCLEOTIDE SEQUENCE [LARGE SCALE GENOMIC DNA]</scope>
    <source>
        <strain evidence="2 3">ATCC 34164</strain>
    </source>
</reference>
<name>A0A2H4STK7_CORMI</name>
<proteinExistence type="predicted"/>
<evidence type="ECO:0000256" key="1">
    <source>
        <dbReference type="SAM" id="MobiDB-lite"/>
    </source>
</evidence>
<dbReference type="EMBL" id="CP023327">
    <property type="protein sequence ID" value="ATY66441.1"/>
    <property type="molecule type" value="Genomic_DNA"/>
</dbReference>
<accession>A0A2H4STK7</accession>
<organism evidence="2 3">
    <name type="scientific">Cordyceps militaris</name>
    <name type="common">Caterpillar fungus</name>
    <name type="synonym">Clavaria militaris</name>
    <dbReference type="NCBI Taxonomy" id="73501"/>
    <lineage>
        <taxon>Eukaryota</taxon>
        <taxon>Fungi</taxon>
        <taxon>Dikarya</taxon>
        <taxon>Ascomycota</taxon>
        <taxon>Pezizomycotina</taxon>
        <taxon>Sordariomycetes</taxon>
        <taxon>Hypocreomycetidae</taxon>
        <taxon>Hypocreales</taxon>
        <taxon>Cordycipitaceae</taxon>
        <taxon>Cordyceps</taxon>
    </lineage>
</organism>
<feature type="region of interest" description="Disordered" evidence="1">
    <location>
        <begin position="1"/>
        <end position="20"/>
    </location>
</feature>
<dbReference type="AlphaFoldDB" id="A0A2H4STK7"/>
<dbReference type="VEuPathDB" id="FungiDB:A9K55_000888"/>
<feature type="compositionally biased region" description="Polar residues" evidence="1">
    <location>
        <begin position="1"/>
        <end position="12"/>
    </location>
</feature>
<protein>
    <submittedName>
        <fullName evidence="2">Uncharacterized protein</fullName>
    </submittedName>
</protein>
<evidence type="ECO:0000313" key="2">
    <source>
        <dbReference type="EMBL" id="ATY66441.1"/>
    </source>
</evidence>
<evidence type="ECO:0000313" key="3">
    <source>
        <dbReference type="Proteomes" id="UP000323067"/>
    </source>
</evidence>